<evidence type="ECO:0000313" key="17">
    <source>
        <dbReference type="EMBL" id="KAG0519395.1"/>
    </source>
</evidence>
<evidence type="ECO:0000256" key="11">
    <source>
        <dbReference type="ARBA" id="ARBA00022842"/>
    </source>
</evidence>
<dbReference type="EC" id="2.7.7.79" evidence="5"/>
<comment type="cofactor">
    <cofactor evidence="1">
        <name>Mg(2+)</name>
        <dbReference type="ChEBI" id="CHEBI:18420"/>
    </cofactor>
</comment>
<comment type="function">
    <text evidence="2">Adds a GMP to the 5'-end of tRNA(His) after transcription and RNase P cleavage.</text>
</comment>
<evidence type="ECO:0000256" key="3">
    <source>
        <dbReference type="ARBA" id="ARBA00004123"/>
    </source>
</evidence>
<evidence type="ECO:0000256" key="6">
    <source>
        <dbReference type="ARBA" id="ARBA00022679"/>
    </source>
</evidence>
<dbReference type="FunFam" id="3.30.70.3000:FF:000002">
    <property type="entry name" value="tRNA(His) guanylyltransferase 1"/>
    <property type="match status" value="1"/>
</dbReference>
<evidence type="ECO:0000256" key="9">
    <source>
        <dbReference type="ARBA" id="ARBA00022723"/>
    </source>
</evidence>
<evidence type="ECO:0000256" key="4">
    <source>
        <dbReference type="ARBA" id="ARBA00010113"/>
    </source>
</evidence>
<dbReference type="AlphaFoldDB" id="A0A921QE11"/>
<dbReference type="EMBL" id="CM027688">
    <property type="protein sequence ID" value="KAG0519395.1"/>
    <property type="molecule type" value="Genomic_DNA"/>
</dbReference>
<dbReference type="PANTHER" id="PTHR12729:SF6">
    <property type="entry name" value="TRNA(HIS) GUANYLYLTRANSFERASE-RELATED"/>
    <property type="match status" value="1"/>
</dbReference>
<reference evidence="17" key="2">
    <citation type="submission" date="2020-10" db="EMBL/GenBank/DDBJ databases">
        <authorList>
            <person name="Cooper E.A."/>
            <person name="Brenton Z.W."/>
            <person name="Flinn B.S."/>
            <person name="Jenkins J."/>
            <person name="Shu S."/>
            <person name="Flowers D."/>
            <person name="Luo F."/>
            <person name="Wang Y."/>
            <person name="Xia P."/>
            <person name="Barry K."/>
            <person name="Daum C."/>
            <person name="Lipzen A."/>
            <person name="Yoshinaga Y."/>
            <person name="Schmutz J."/>
            <person name="Saski C."/>
            <person name="Vermerris W."/>
            <person name="Kresovich S."/>
        </authorList>
    </citation>
    <scope>NUCLEOTIDE SEQUENCE</scope>
</reference>
<evidence type="ECO:0000256" key="5">
    <source>
        <dbReference type="ARBA" id="ARBA00012511"/>
    </source>
</evidence>
<dbReference type="Pfam" id="PF07893">
    <property type="entry name" value="DUF1668"/>
    <property type="match status" value="1"/>
</dbReference>
<accession>A0A921QE11</accession>
<dbReference type="InterPro" id="IPR025845">
    <property type="entry name" value="Thg1_C_dom"/>
</dbReference>
<dbReference type="PANTHER" id="PTHR12729">
    <property type="entry name" value="TRNA(HIS) GUANYLYLTRANSFERASE-RELATED"/>
    <property type="match status" value="1"/>
</dbReference>
<dbReference type="GO" id="GO:0008193">
    <property type="term" value="F:tRNA guanylyltransferase activity"/>
    <property type="evidence" value="ECO:0007669"/>
    <property type="project" value="UniProtKB-EC"/>
</dbReference>
<keyword evidence="13" id="KW-0539">Nucleus</keyword>
<comment type="caution">
    <text evidence="17">The sequence shown here is derived from an EMBL/GenBank/DDBJ whole genome shotgun (WGS) entry which is preliminary data.</text>
</comment>
<comment type="subcellular location">
    <subcellularLocation>
        <location evidence="3">Nucleus</location>
    </subcellularLocation>
</comment>
<keyword evidence="11" id="KW-0460">Magnesium</keyword>
<gene>
    <name evidence="17" type="ORF">BDA96_09G260500</name>
</gene>
<evidence type="ECO:0000256" key="1">
    <source>
        <dbReference type="ARBA" id="ARBA00001946"/>
    </source>
</evidence>
<dbReference type="InterPro" id="IPR038469">
    <property type="entry name" value="tRNAHis_GuaTrfase_Thg1_sf"/>
</dbReference>
<keyword evidence="12" id="KW-0342">GTP-binding</keyword>
<evidence type="ECO:0000256" key="7">
    <source>
        <dbReference type="ARBA" id="ARBA00022694"/>
    </source>
</evidence>
<evidence type="ECO:0000259" key="16">
    <source>
        <dbReference type="Pfam" id="PF14413"/>
    </source>
</evidence>
<keyword evidence="6" id="KW-0808">Transferase</keyword>
<dbReference type="InterPro" id="IPR012871">
    <property type="entry name" value="DUF1668_ORYSA"/>
</dbReference>
<dbReference type="InterPro" id="IPR007537">
    <property type="entry name" value="tRNAHis_GuaTrfase_Thg1"/>
</dbReference>
<keyword evidence="8" id="KW-0548">Nucleotidyltransferase</keyword>
<dbReference type="GO" id="GO:0006400">
    <property type="term" value="P:tRNA modification"/>
    <property type="evidence" value="ECO:0007669"/>
    <property type="project" value="InterPro"/>
</dbReference>
<evidence type="ECO:0000259" key="15">
    <source>
        <dbReference type="Pfam" id="PF04446"/>
    </source>
</evidence>
<dbReference type="Pfam" id="PF14413">
    <property type="entry name" value="Thg1C"/>
    <property type="match status" value="1"/>
</dbReference>
<evidence type="ECO:0000256" key="8">
    <source>
        <dbReference type="ARBA" id="ARBA00022695"/>
    </source>
</evidence>
<evidence type="ECO:0000313" key="18">
    <source>
        <dbReference type="Proteomes" id="UP000807115"/>
    </source>
</evidence>
<feature type="domain" description="tRNAHis guanylyltransferase catalytic" evidence="15">
    <location>
        <begin position="6"/>
        <end position="131"/>
    </location>
</feature>
<organism evidence="17 18">
    <name type="scientific">Sorghum bicolor</name>
    <name type="common">Sorghum</name>
    <name type="synonym">Sorghum vulgare</name>
    <dbReference type="NCBI Taxonomy" id="4558"/>
    <lineage>
        <taxon>Eukaryota</taxon>
        <taxon>Viridiplantae</taxon>
        <taxon>Streptophyta</taxon>
        <taxon>Embryophyta</taxon>
        <taxon>Tracheophyta</taxon>
        <taxon>Spermatophyta</taxon>
        <taxon>Magnoliopsida</taxon>
        <taxon>Liliopsida</taxon>
        <taxon>Poales</taxon>
        <taxon>Poaceae</taxon>
        <taxon>PACMAD clade</taxon>
        <taxon>Panicoideae</taxon>
        <taxon>Andropogonodae</taxon>
        <taxon>Andropogoneae</taxon>
        <taxon>Sorghinae</taxon>
        <taxon>Sorghum</taxon>
    </lineage>
</organism>
<evidence type="ECO:0000256" key="2">
    <source>
        <dbReference type="ARBA" id="ARBA00002939"/>
    </source>
</evidence>
<sequence length="663" mass="75124">MANSEYEYVKREFEFDRCLPPSNWIVVRIDGCHFHRFSKIHAFEKPNDENALRLMNACATAVLEKFPDIVFAYGVSDEYRGTEFYHRRESKILSLCVSYFTSVYVMKWKDFFPDKELKEPPYFDARAVCYPNLKTIRDYLAWRQVDCHINNQYNTCFWMLVKSGKSEQEAQIALKGTFAKDKNELLAQQFQINYDDEPAMFRKGSSVYREKPNDGTALRLMNESASLMMEQYPDIVFAYGFSNEYSFVFHEKRIRPLPVMGLSRRFLNLIVDKRTNPGAKSLCCMDLNLRRHSLFLDTATPPPVLRNKTTTRTRAPKRNAAAVAFNKIQLPTPSFNVRASDSDQTDQRIHFLPAAADQRVFCLDQSGRGFILEANTPRVVMMPLLHRPKPDPISLNVPYTEPDFDDLDGGGGGNLFIMDRRVAKPEPQGSGGGFQFEALVYRKPHSSSWHRELVPPPPTYVLGGAGDSCLEISSYAIVKAGSQICVSVDGNGTYCLDAASNTGTTDWTGMVATYCEDDAWSEVGKWTLPFRGEVRYVPELKLWFGFTADAEDQCCLLAAADLSAMDSQSQPQVHDSWKELETPKGWLEVQDPQLVSLGSRRFCIARFFRTAMDDCQNVTVLTGVEVVRGVNFYPGNVGDLRMVKHKSLCHKSGCGEDTITAVF</sequence>
<dbReference type="Pfam" id="PF04446">
    <property type="entry name" value="Thg1"/>
    <property type="match status" value="1"/>
</dbReference>
<dbReference type="GO" id="GO:0005525">
    <property type="term" value="F:GTP binding"/>
    <property type="evidence" value="ECO:0007669"/>
    <property type="project" value="UniProtKB-KW"/>
</dbReference>
<dbReference type="GO" id="GO:0000287">
    <property type="term" value="F:magnesium ion binding"/>
    <property type="evidence" value="ECO:0007669"/>
    <property type="project" value="InterPro"/>
</dbReference>
<keyword evidence="7" id="KW-0819">tRNA processing</keyword>
<evidence type="ECO:0000256" key="10">
    <source>
        <dbReference type="ARBA" id="ARBA00022741"/>
    </source>
</evidence>
<proteinExistence type="inferred from homology"/>
<evidence type="ECO:0000256" key="14">
    <source>
        <dbReference type="ARBA" id="ARBA00047281"/>
    </source>
</evidence>
<feature type="domain" description="Thg1 C-terminal" evidence="16">
    <location>
        <begin position="134"/>
        <end position="215"/>
    </location>
</feature>
<protein>
    <recommendedName>
        <fullName evidence="5">tRNA(His) guanylyltransferase</fullName>
        <ecNumber evidence="5">2.7.7.79</ecNumber>
    </recommendedName>
</protein>
<dbReference type="Gene3D" id="3.30.70.3000">
    <property type="match status" value="2"/>
</dbReference>
<reference evidence="17" key="1">
    <citation type="journal article" date="2019" name="BMC Genomics">
        <title>A new reference genome for Sorghum bicolor reveals high levels of sequence similarity between sweet and grain genotypes: implications for the genetics of sugar metabolism.</title>
        <authorList>
            <person name="Cooper E.A."/>
            <person name="Brenton Z.W."/>
            <person name="Flinn B.S."/>
            <person name="Jenkins J."/>
            <person name="Shu S."/>
            <person name="Flowers D."/>
            <person name="Luo F."/>
            <person name="Wang Y."/>
            <person name="Xia P."/>
            <person name="Barry K."/>
            <person name="Daum C."/>
            <person name="Lipzen A."/>
            <person name="Yoshinaga Y."/>
            <person name="Schmutz J."/>
            <person name="Saski C."/>
            <person name="Vermerris W."/>
            <person name="Kresovich S."/>
        </authorList>
    </citation>
    <scope>NUCLEOTIDE SEQUENCE</scope>
</reference>
<evidence type="ECO:0000256" key="13">
    <source>
        <dbReference type="ARBA" id="ARBA00023242"/>
    </source>
</evidence>
<evidence type="ECO:0000256" key="12">
    <source>
        <dbReference type="ARBA" id="ARBA00023134"/>
    </source>
</evidence>
<keyword evidence="10" id="KW-0547">Nucleotide-binding</keyword>
<comment type="catalytic activity">
    <reaction evidence="14">
        <text>a 5'-end ribonucleotide-tRNA(His) + GTP + ATP + H2O = a 5'-end phospho-guanosine-ribonucleotide-tRNA(His) + AMP + 2 diphosphate + H(+)</text>
        <dbReference type="Rhea" id="RHEA:54564"/>
        <dbReference type="Rhea" id="RHEA-COMP:14193"/>
        <dbReference type="Rhea" id="RHEA-COMP:14917"/>
        <dbReference type="ChEBI" id="CHEBI:15377"/>
        <dbReference type="ChEBI" id="CHEBI:15378"/>
        <dbReference type="ChEBI" id="CHEBI:30616"/>
        <dbReference type="ChEBI" id="CHEBI:33019"/>
        <dbReference type="ChEBI" id="CHEBI:37565"/>
        <dbReference type="ChEBI" id="CHEBI:138282"/>
        <dbReference type="ChEBI" id="CHEBI:141847"/>
        <dbReference type="ChEBI" id="CHEBI:456215"/>
        <dbReference type="EC" id="2.7.7.79"/>
    </reaction>
</comment>
<dbReference type="GO" id="GO:0005654">
    <property type="term" value="C:nucleoplasm"/>
    <property type="evidence" value="ECO:0007669"/>
    <property type="project" value="UniProtKB-ARBA"/>
</dbReference>
<dbReference type="Proteomes" id="UP000807115">
    <property type="component" value="Chromosome 9"/>
</dbReference>
<comment type="similarity">
    <text evidence="4">Belongs to the tRNA(His) guanylyltransferase family.</text>
</comment>
<dbReference type="InterPro" id="IPR024956">
    <property type="entry name" value="tRNAHis_GuaTrfase_cat"/>
</dbReference>
<name>A0A921QE11_SORBI</name>
<keyword evidence="9" id="KW-0479">Metal-binding</keyword>